<evidence type="ECO:0000313" key="3">
    <source>
        <dbReference type="EMBL" id="THV18011.1"/>
    </source>
</evidence>
<feature type="transmembrane region" description="Helical" evidence="1">
    <location>
        <begin position="266"/>
        <end position="288"/>
    </location>
</feature>
<sequence>MQLLGPRGTWRPLLGIVLVALLFVLCQLLLSALFGIYGLLFSDDSYDVTELLSGDPVTPAFLAYVNLGWAVAIPITWVVARSLHLIPQGFLASVAGRLRWRWFATCLVLAVVALILTLTASSLLPDQGDATVEMDGTVNAWTSATRDFLLVIVLLTPLQAAGEEYVFRGYLAQAFGGLVSRWGSRASAAVAVALPAALFALAHGASQDVPIFFDRFAFGVVAGALVLLTGGLEAGIAMHVLNNFLAFGLALAYGDMTEALQPTGGSWWSIPVTLTQSVSFLLLVLWAARRSGIETRTGPGVLAARGGPV</sequence>
<gene>
    <name evidence="3" type="ORF">E9934_04615</name>
</gene>
<dbReference type="GO" id="GO:0080120">
    <property type="term" value="P:CAAX-box protein maturation"/>
    <property type="evidence" value="ECO:0007669"/>
    <property type="project" value="UniProtKB-ARBA"/>
</dbReference>
<reference evidence="3 4" key="1">
    <citation type="journal article" date="2009" name="Int. J. Syst. Evol. Microbiol.">
        <title>Nocardioides caeni sp. nov., isolated from wastewater.</title>
        <authorList>
            <person name="Yoon J.H."/>
            <person name="Kang S.J."/>
            <person name="Park S."/>
            <person name="Kim W."/>
            <person name="Oh T.K."/>
        </authorList>
    </citation>
    <scope>NUCLEOTIDE SEQUENCE [LARGE SCALE GENOMIC DNA]</scope>
    <source>
        <strain evidence="3 4">DSM 23134</strain>
    </source>
</reference>
<keyword evidence="3" id="KW-0645">Protease</keyword>
<dbReference type="InterPro" id="IPR003675">
    <property type="entry name" value="Rce1/LyrA-like_dom"/>
</dbReference>
<organism evidence="3 4">
    <name type="scientific">Nocardioides caeni</name>
    <dbReference type="NCBI Taxonomy" id="574700"/>
    <lineage>
        <taxon>Bacteria</taxon>
        <taxon>Bacillati</taxon>
        <taxon>Actinomycetota</taxon>
        <taxon>Actinomycetes</taxon>
        <taxon>Propionibacteriales</taxon>
        <taxon>Nocardioidaceae</taxon>
        <taxon>Nocardioides</taxon>
    </lineage>
</organism>
<keyword evidence="4" id="KW-1185">Reference proteome</keyword>
<feature type="domain" description="CAAX prenyl protease 2/Lysostaphin resistance protein A-like" evidence="2">
    <location>
        <begin position="148"/>
        <end position="245"/>
    </location>
</feature>
<dbReference type="Proteomes" id="UP000307087">
    <property type="component" value="Unassembled WGS sequence"/>
</dbReference>
<keyword evidence="1" id="KW-0472">Membrane</keyword>
<evidence type="ECO:0000313" key="4">
    <source>
        <dbReference type="Proteomes" id="UP000307087"/>
    </source>
</evidence>
<dbReference type="GO" id="GO:0008237">
    <property type="term" value="F:metallopeptidase activity"/>
    <property type="evidence" value="ECO:0007669"/>
    <property type="project" value="UniProtKB-KW"/>
</dbReference>
<feature type="transmembrane region" description="Helical" evidence="1">
    <location>
        <begin position="188"/>
        <end position="205"/>
    </location>
</feature>
<keyword evidence="3" id="KW-0482">Metalloprotease</keyword>
<dbReference type="EMBL" id="STGW01000002">
    <property type="protein sequence ID" value="THV18011.1"/>
    <property type="molecule type" value="Genomic_DNA"/>
</dbReference>
<keyword evidence="1" id="KW-1133">Transmembrane helix</keyword>
<dbReference type="AlphaFoldDB" id="A0A4S8NNH1"/>
<feature type="transmembrane region" description="Helical" evidence="1">
    <location>
        <begin position="12"/>
        <end position="40"/>
    </location>
</feature>
<keyword evidence="3" id="KW-0378">Hydrolase</keyword>
<evidence type="ECO:0000259" key="2">
    <source>
        <dbReference type="Pfam" id="PF02517"/>
    </source>
</evidence>
<accession>A0A4S8NNH1</accession>
<dbReference type="GO" id="GO:0006508">
    <property type="term" value="P:proteolysis"/>
    <property type="evidence" value="ECO:0007669"/>
    <property type="project" value="UniProtKB-KW"/>
</dbReference>
<feature type="transmembrane region" description="Helical" evidence="1">
    <location>
        <begin position="100"/>
        <end position="124"/>
    </location>
</feature>
<dbReference type="OrthoDB" id="2680086at2"/>
<dbReference type="Pfam" id="PF02517">
    <property type="entry name" value="Rce1-like"/>
    <property type="match status" value="1"/>
</dbReference>
<protein>
    <submittedName>
        <fullName evidence="3">CPBP family intramembrane metalloprotease</fullName>
    </submittedName>
</protein>
<feature type="transmembrane region" description="Helical" evidence="1">
    <location>
        <begin position="211"/>
        <end position="229"/>
    </location>
</feature>
<evidence type="ECO:0000256" key="1">
    <source>
        <dbReference type="SAM" id="Phobius"/>
    </source>
</evidence>
<proteinExistence type="predicted"/>
<name>A0A4S8NNH1_9ACTN</name>
<dbReference type="GO" id="GO:0004175">
    <property type="term" value="F:endopeptidase activity"/>
    <property type="evidence" value="ECO:0007669"/>
    <property type="project" value="UniProtKB-ARBA"/>
</dbReference>
<comment type="caution">
    <text evidence="3">The sequence shown here is derived from an EMBL/GenBank/DDBJ whole genome shotgun (WGS) entry which is preliminary data.</text>
</comment>
<keyword evidence="1" id="KW-0812">Transmembrane</keyword>
<feature type="transmembrane region" description="Helical" evidence="1">
    <location>
        <begin position="60"/>
        <end position="80"/>
    </location>
</feature>